<feature type="domain" description="PRD" evidence="2">
    <location>
        <begin position="187"/>
        <end position="293"/>
    </location>
</feature>
<comment type="caution">
    <text evidence="3">The sequence shown here is derived from an EMBL/GenBank/DDBJ whole genome shotgun (WGS) entry which is preliminary data.</text>
</comment>
<organism evidence="3 4">
    <name type="scientific">Carnobacterium divergens DSM 20623</name>
    <dbReference type="NCBI Taxonomy" id="1449336"/>
    <lineage>
        <taxon>Bacteria</taxon>
        <taxon>Bacillati</taxon>
        <taxon>Bacillota</taxon>
        <taxon>Bacilli</taxon>
        <taxon>Lactobacillales</taxon>
        <taxon>Carnobacteriaceae</taxon>
        <taxon>Carnobacterium</taxon>
    </lineage>
</organism>
<dbReference type="PROSITE" id="PS51372">
    <property type="entry name" value="PRD_2"/>
    <property type="match status" value="2"/>
</dbReference>
<dbReference type="InterPro" id="IPR011608">
    <property type="entry name" value="PRD"/>
</dbReference>
<dbReference type="eggNOG" id="COG3711">
    <property type="taxonomic scope" value="Bacteria"/>
</dbReference>
<dbReference type="Proteomes" id="UP000051658">
    <property type="component" value="Unassembled WGS sequence"/>
</dbReference>
<protein>
    <submittedName>
        <fullName evidence="3">Transcriptional antiterminator</fullName>
    </submittedName>
</protein>
<dbReference type="SUPFAM" id="SSF63520">
    <property type="entry name" value="PTS-regulatory domain, PRD"/>
    <property type="match status" value="2"/>
</dbReference>
<dbReference type="EMBL" id="JQBS01000017">
    <property type="protein sequence ID" value="KRN57078.1"/>
    <property type="molecule type" value="Genomic_DNA"/>
</dbReference>
<dbReference type="InterPro" id="IPR036650">
    <property type="entry name" value="CAT_RNA-bd_dom_sf"/>
</dbReference>
<dbReference type="InterPro" id="IPR004341">
    <property type="entry name" value="CAT_RNA-bd_dom"/>
</dbReference>
<dbReference type="PANTHER" id="PTHR30185">
    <property type="entry name" value="CRYPTIC BETA-GLUCOSIDE BGL OPERON ANTITERMINATOR"/>
    <property type="match status" value="1"/>
</dbReference>
<dbReference type="Gene3D" id="1.10.1790.10">
    <property type="entry name" value="PRD domain"/>
    <property type="match status" value="2"/>
</dbReference>
<dbReference type="Gene3D" id="2.30.24.10">
    <property type="entry name" value="CAT RNA-binding domain"/>
    <property type="match status" value="1"/>
</dbReference>
<evidence type="ECO:0000256" key="1">
    <source>
        <dbReference type="ARBA" id="ARBA00022737"/>
    </source>
</evidence>
<sequence length="293" mass="33639">MSLGFSFYSRIKGGGEMIIEKILNNNVVLTLTADEKEMVVMGRGLAFNKRVGDGIDPTLIEKTFVTEGKEVTEQLAELFKEIPLDEIEVANEIIQLAQKELDVKLSTNIHLTLTDHIHFAITRSKEGLDLKNPLIWEIKKFYKKEYQIGLNAIDRIQEKLGVTLNPDEAGSIALHIVNARQGDQDMNQTFQMTKIVQDILNIVRMHYGLVFDENSLNYTRFITHLQYFAQRMIAGEIHESGDDFLYEQVQIKYPKAFDCTVKINSYLKSAHQKEMSMDEQVYLTIHIHRVADN</sequence>
<feature type="domain" description="PRD" evidence="2">
    <location>
        <begin position="81"/>
        <end position="186"/>
    </location>
</feature>
<proteinExistence type="predicted"/>
<dbReference type="SUPFAM" id="SSF50151">
    <property type="entry name" value="SacY-like RNA-binding domain"/>
    <property type="match status" value="1"/>
</dbReference>
<dbReference type="Pfam" id="PF03123">
    <property type="entry name" value="CAT_RBD"/>
    <property type="match status" value="1"/>
</dbReference>
<evidence type="ECO:0000313" key="4">
    <source>
        <dbReference type="Proteomes" id="UP000051658"/>
    </source>
</evidence>
<evidence type="ECO:0000259" key="2">
    <source>
        <dbReference type="PROSITE" id="PS51372"/>
    </source>
</evidence>
<dbReference type="GO" id="GO:0006355">
    <property type="term" value="P:regulation of DNA-templated transcription"/>
    <property type="evidence" value="ECO:0007669"/>
    <property type="project" value="InterPro"/>
</dbReference>
<evidence type="ECO:0000313" key="3">
    <source>
        <dbReference type="EMBL" id="KRN57078.1"/>
    </source>
</evidence>
<dbReference type="InterPro" id="IPR036634">
    <property type="entry name" value="PRD_sf"/>
</dbReference>
<name>A0A0R2I0W0_CARDV</name>
<reference evidence="3 4" key="1">
    <citation type="journal article" date="2015" name="Genome Announc.">
        <title>Expanding the biotechnology potential of lactobacilli through comparative genomics of 213 strains and associated genera.</title>
        <authorList>
            <person name="Sun Z."/>
            <person name="Harris H.M."/>
            <person name="McCann A."/>
            <person name="Guo C."/>
            <person name="Argimon S."/>
            <person name="Zhang W."/>
            <person name="Yang X."/>
            <person name="Jeffery I.B."/>
            <person name="Cooney J.C."/>
            <person name="Kagawa T.F."/>
            <person name="Liu W."/>
            <person name="Song Y."/>
            <person name="Salvetti E."/>
            <person name="Wrobel A."/>
            <person name="Rasinkangas P."/>
            <person name="Parkhill J."/>
            <person name="Rea M.C."/>
            <person name="O'Sullivan O."/>
            <person name="Ritari J."/>
            <person name="Douillard F.P."/>
            <person name="Paul Ross R."/>
            <person name="Yang R."/>
            <person name="Briner A.E."/>
            <person name="Felis G.E."/>
            <person name="de Vos W.M."/>
            <person name="Barrangou R."/>
            <person name="Klaenhammer T.R."/>
            <person name="Caufield P.W."/>
            <person name="Cui Y."/>
            <person name="Zhang H."/>
            <person name="O'Toole P.W."/>
        </authorList>
    </citation>
    <scope>NUCLEOTIDE SEQUENCE [LARGE SCALE GENOMIC DNA]</scope>
    <source>
        <strain evidence="3 4">DSM 20623</strain>
    </source>
</reference>
<dbReference type="SMART" id="SM01061">
    <property type="entry name" value="CAT_RBD"/>
    <property type="match status" value="1"/>
</dbReference>
<dbReference type="GO" id="GO:0003723">
    <property type="term" value="F:RNA binding"/>
    <property type="evidence" value="ECO:0007669"/>
    <property type="project" value="InterPro"/>
</dbReference>
<dbReference type="PATRIC" id="fig|1449336.4.peg.745"/>
<dbReference type="Pfam" id="PF00874">
    <property type="entry name" value="PRD"/>
    <property type="match status" value="2"/>
</dbReference>
<dbReference type="PANTHER" id="PTHR30185:SF15">
    <property type="entry name" value="CRYPTIC BETA-GLUCOSIDE BGL OPERON ANTITERMINATOR"/>
    <property type="match status" value="1"/>
</dbReference>
<keyword evidence="1" id="KW-0677">Repeat</keyword>
<keyword evidence="4" id="KW-1185">Reference proteome</keyword>
<gene>
    <name evidence="3" type="ORF">IV74_GL000729</name>
</gene>
<accession>A0A0R2I0W0</accession>
<dbReference type="NCBIfam" id="NF046042">
    <property type="entry name" value="LicT"/>
    <property type="match status" value="1"/>
</dbReference>
<dbReference type="InterPro" id="IPR050661">
    <property type="entry name" value="BglG_antiterminators"/>
</dbReference>
<dbReference type="AlphaFoldDB" id="A0A0R2I0W0"/>